<dbReference type="SMART" id="SM00986">
    <property type="entry name" value="UDG"/>
    <property type="match status" value="1"/>
</dbReference>
<gene>
    <name evidence="2" type="ORF">EI684_21020</name>
</gene>
<name>A0A426TRQ0_9CHLR</name>
<dbReference type="Pfam" id="PF03167">
    <property type="entry name" value="UDG"/>
    <property type="match status" value="1"/>
</dbReference>
<proteinExistence type="predicted"/>
<dbReference type="GO" id="GO:0033958">
    <property type="term" value="F:DNA-deoxyinosine glycosylase activity"/>
    <property type="evidence" value="ECO:0007669"/>
    <property type="project" value="UniProtKB-EC"/>
</dbReference>
<dbReference type="EMBL" id="RSAS01000869">
    <property type="protein sequence ID" value="RRR66274.1"/>
    <property type="molecule type" value="Genomic_DNA"/>
</dbReference>
<dbReference type="InterPro" id="IPR026353">
    <property type="entry name" value="Hypoxan-DNA_Glyclase"/>
</dbReference>
<feature type="domain" description="Uracil-DNA glycosylase-like" evidence="1">
    <location>
        <begin position="11"/>
        <end position="169"/>
    </location>
</feature>
<evidence type="ECO:0000313" key="2">
    <source>
        <dbReference type="EMBL" id="RRR66274.1"/>
    </source>
</evidence>
<dbReference type="EC" id="3.2.2.15" evidence="2"/>
<dbReference type="Gene3D" id="3.40.470.10">
    <property type="entry name" value="Uracil-DNA glycosylase-like domain"/>
    <property type="match status" value="1"/>
</dbReference>
<evidence type="ECO:0000259" key="1">
    <source>
        <dbReference type="SMART" id="SM00986"/>
    </source>
</evidence>
<organism evidence="2 3">
    <name type="scientific">Candidatus Viridilinea halotolerans</name>
    <dbReference type="NCBI Taxonomy" id="2491704"/>
    <lineage>
        <taxon>Bacteria</taxon>
        <taxon>Bacillati</taxon>
        <taxon>Chloroflexota</taxon>
        <taxon>Chloroflexia</taxon>
        <taxon>Chloroflexales</taxon>
        <taxon>Chloroflexineae</taxon>
        <taxon>Oscillochloridaceae</taxon>
        <taxon>Candidatus Viridilinea</taxon>
    </lineage>
</organism>
<keyword evidence="2" id="KW-0326">Glycosidase</keyword>
<dbReference type="InterPro" id="IPR036895">
    <property type="entry name" value="Uracil-DNA_glycosylase-like_sf"/>
</dbReference>
<reference evidence="2 3" key="1">
    <citation type="submission" date="2018-12" db="EMBL/GenBank/DDBJ databases">
        <title>Genome Sequence of Candidatus Viridilinea halotolerans isolated from saline sulfide-rich spring.</title>
        <authorList>
            <person name="Grouzdev D.S."/>
            <person name="Burganskaya E.I."/>
            <person name="Krutkina M.S."/>
            <person name="Sukhacheva M.V."/>
            <person name="Gorlenko V.M."/>
        </authorList>
    </citation>
    <scope>NUCLEOTIDE SEQUENCE [LARGE SCALE GENOMIC DNA]</scope>
    <source>
        <strain evidence="2">Chok-6</strain>
    </source>
</reference>
<dbReference type="SMART" id="SM00987">
    <property type="entry name" value="UreE_C"/>
    <property type="match status" value="1"/>
</dbReference>
<dbReference type="Proteomes" id="UP000280307">
    <property type="component" value="Unassembled WGS sequence"/>
</dbReference>
<accession>A0A426TRQ0</accession>
<dbReference type="NCBIfam" id="TIGR04274">
    <property type="entry name" value="hypoxanDNAglyco"/>
    <property type="match status" value="1"/>
</dbReference>
<keyword evidence="2" id="KW-0378">Hydrolase</keyword>
<dbReference type="InterPro" id="IPR005122">
    <property type="entry name" value="Uracil-DNA_glycosylase-like"/>
</dbReference>
<dbReference type="AlphaFoldDB" id="A0A426TRQ0"/>
<dbReference type="CDD" id="cd10032">
    <property type="entry name" value="UDG-F6_HDG"/>
    <property type="match status" value="1"/>
</dbReference>
<evidence type="ECO:0000313" key="3">
    <source>
        <dbReference type="Proteomes" id="UP000280307"/>
    </source>
</evidence>
<protein>
    <submittedName>
        <fullName evidence="2">DNA-deoxyinosine glycosylase</fullName>
        <ecNumber evidence="2">3.2.2.15</ecNumber>
    </submittedName>
</protein>
<dbReference type="SUPFAM" id="SSF52141">
    <property type="entry name" value="Uracil-DNA glycosylase-like"/>
    <property type="match status" value="1"/>
</dbReference>
<sequence>MSLPLYIHSFPPISSEAAEIVILGTMPGKASLAAGQYYAHPRNLFWKFMAHIVGFHPEAAYAERLLALQTARIALWDVVQCCTRESSLDSDIASASVVPNDFATFFANHRHIQRIYFNGTKAHALYQKHVAAKIGAMRPHLVYVQLPSTSPANAAMPYSRKYAAWSEVNTCYTRPVA</sequence>
<comment type="caution">
    <text evidence="2">The sequence shown here is derived from an EMBL/GenBank/DDBJ whole genome shotgun (WGS) entry which is preliminary data.</text>
</comment>